<reference evidence="4 5" key="1">
    <citation type="submission" date="2016-10" db="EMBL/GenBank/DDBJ databases">
        <title>The genome sequence of Colletotrichum fioriniae PJ7.</title>
        <authorList>
            <person name="Baroncelli R."/>
        </authorList>
    </citation>
    <scope>NUCLEOTIDE SEQUENCE [LARGE SCALE GENOMIC DNA]</scope>
    <source>
        <strain evidence="4 5">IMI 309622</strain>
    </source>
</reference>
<sequence>MPRLGYKKSRGGCARCKQRRVKCDENKPCGACIRHNTQCSLLEGSVDGGSGDNMSWEPTSNSNAAGLSRVPSFQRRSSSRKGSSGSRKTQTPSISPIDHSLTPPSLLEATLNLPADFVSDRGSSIGNRRSSIAASSPDPFPYFVKFSTEPVEPVHLSKWITDLELMHHYSTATSLTMPRSSDVSSIWQFEVPKLGLTYMFLMHEILAIGALHLGYLHPEQRESYALHASQHQSDAIAGMRESLMNITTENCHALFAASSLLLLNAYSTFPYQRGAPHSQEAPTVDDVLDVFLLVRGMSHILSSFQPSIQSGPFRNFFTEVVTPASTPLLEAVTQHLENLQISLKASSADEPTKAIVSKEIDVFLGWIMHAVETTAFPELRVALTWPINLTEEYLQLLRNRDPAALTLLAYYSVVVRSTEATTWFMQGWGINSARAIVSDLDPEWKDSADLRAESRQSGLPRVLRAVYDDPVLFYDSAVSPDSAAK</sequence>
<keyword evidence="5" id="KW-1185">Reference proteome</keyword>
<evidence type="ECO:0000256" key="1">
    <source>
        <dbReference type="ARBA" id="ARBA00023242"/>
    </source>
</evidence>
<evidence type="ECO:0000313" key="5">
    <source>
        <dbReference type="Proteomes" id="UP001240678"/>
    </source>
</evidence>
<dbReference type="PANTHER" id="PTHR47784">
    <property type="entry name" value="STEROL UPTAKE CONTROL PROTEIN 2"/>
    <property type="match status" value="1"/>
</dbReference>
<feature type="region of interest" description="Disordered" evidence="2">
    <location>
        <begin position="50"/>
        <end position="101"/>
    </location>
</feature>
<dbReference type="GO" id="GO:0008270">
    <property type="term" value="F:zinc ion binding"/>
    <property type="evidence" value="ECO:0007669"/>
    <property type="project" value="InterPro"/>
</dbReference>
<dbReference type="GO" id="GO:0001228">
    <property type="term" value="F:DNA-binding transcription activator activity, RNA polymerase II-specific"/>
    <property type="evidence" value="ECO:0007669"/>
    <property type="project" value="TreeGrafter"/>
</dbReference>
<proteinExistence type="predicted"/>
<dbReference type="CDD" id="cd00067">
    <property type="entry name" value="GAL4"/>
    <property type="match status" value="1"/>
</dbReference>
<gene>
    <name evidence="4" type="ORF">CCOS01_12290</name>
</gene>
<dbReference type="InterPro" id="IPR053157">
    <property type="entry name" value="Sterol_Uptake_Regulator"/>
</dbReference>
<dbReference type="AlphaFoldDB" id="A0AAJ0DWU5"/>
<dbReference type="Pfam" id="PF00172">
    <property type="entry name" value="Zn_clus"/>
    <property type="match status" value="1"/>
</dbReference>
<feature type="domain" description="Zn(2)-C6 fungal-type" evidence="3">
    <location>
        <begin position="12"/>
        <end position="41"/>
    </location>
</feature>
<feature type="compositionally biased region" description="Polar residues" evidence="2">
    <location>
        <begin position="52"/>
        <end position="65"/>
    </location>
</feature>
<dbReference type="Proteomes" id="UP001240678">
    <property type="component" value="Unassembled WGS sequence"/>
</dbReference>
<dbReference type="SUPFAM" id="SSF57701">
    <property type="entry name" value="Zn2/Cys6 DNA-binding domain"/>
    <property type="match status" value="1"/>
</dbReference>
<dbReference type="InterPro" id="IPR036864">
    <property type="entry name" value="Zn2-C6_fun-type_DNA-bd_sf"/>
</dbReference>
<organism evidence="4 5">
    <name type="scientific">Colletotrichum costaricense</name>
    <dbReference type="NCBI Taxonomy" id="1209916"/>
    <lineage>
        <taxon>Eukaryota</taxon>
        <taxon>Fungi</taxon>
        <taxon>Dikarya</taxon>
        <taxon>Ascomycota</taxon>
        <taxon>Pezizomycotina</taxon>
        <taxon>Sordariomycetes</taxon>
        <taxon>Hypocreomycetidae</taxon>
        <taxon>Glomerellales</taxon>
        <taxon>Glomerellaceae</taxon>
        <taxon>Colletotrichum</taxon>
        <taxon>Colletotrichum acutatum species complex</taxon>
    </lineage>
</organism>
<dbReference type="RefSeq" id="XP_060309382.1">
    <property type="nucleotide sequence ID" value="XM_060460439.1"/>
</dbReference>
<evidence type="ECO:0000259" key="3">
    <source>
        <dbReference type="PROSITE" id="PS50048"/>
    </source>
</evidence>
<comment type="caution">
    <text evidence="4">The sequence shown here is derived from an EMBL/GenBank/DDBJ whole genome shotgun (WGS) entry which is preliminary data.</text>
</comment>
<evidence type="ECO:0000313" key="4">
    <source>
        <dbReference type="EMBL" id="KAK1518033.1"/>
    </source>
</evidence>
<dbReference type="EMBL" id="MOOE01000014">
    <property type="protein sequence ID" value="KAK1518033.1"/>
    <property type="molecule type" value="Genomic_DNA"/>
</dbReference>
<name>A0AAJ0DWU5_9PEZI</name>
<dbReference type="SMART" id="SM00066">
    <property type="entry name" value="GAL4"/>
    <property type="match status" value="1"/>
</dbReference>
<protein>
    <recommendedName>
        <fullName evidence="3">Zn(2)-C6 fungal-type domain-containing protein</fullName>
    </recommendedName>
</protein>
<dbReference type="PANTHER" id="PTHR47784:SF5">
    <property type="entry name" value="STEROL UPTAKE CONTROL PROTEIN 2"/>
    <property type="match status" value="1"/>
</dbReference>
<evidence type="ECO:0000256" key="2">
    <source>
        <dbReference type="SAM" id="MobiDB-lite"/>
    </source>
</evidence>
<dbReference type="PROSITE" id="PS00463">
    <property type="entry name" value="ZN2_CY6_FUNGAL_1"/>
    <property type="match status" value="1"/>
</dbReference>
<keyword evidence="1" id="KW-0539">Nucleus</keyword>
<dbReference type="GeneID" id="85343986"/>
<dbReference type="Gene3D" id="4.10.240.10">
    <property type="entry name" value="Zn(2)-C6 fungal-type DNA-binding domain"/>
    <property type="match status" value="1"/>
</dbReference>
<dbReference type="PROSITE" id="PS50048">
    <property type="entry name" value="ZN2_CY6_FUNGAL_2"/>
    <property type="match status" value="1"/>
</dbReference>
<accession>A0AAJ0DWU5</accession>
<dbReference type="InterPro" id="IPR001138">
    <property type="entry name" value="Zn2Cys6_DnaBD"/>
</dbReference>